<dbReference type="PANTHER" id="PTHR34075">
    <property type="entry name" value="BLR3430 PROTEIN"/>
    <property type="match status" value="1"/>
</dbReference>
<dbReference type="Pfam" id="PF12172">
    <property type="entry name" value="zf-ChsH2"/>
    <property type="match status" value="1"/>
</dbReference>
<sequence>MQINAPCISVETAPFWDAANHDQLLLRRCLDTGKPYWYPRDHSPFTGSTRTDWIVASGDGTLYSFSYSQRDDQVHCIAYVTLDEGPTMLSVVACDDPQKLRIGQRMTVAFAASANGQKVPIFVPFEQG</sequence>
<name>A0A5E7V5W4_PSEFL</name>
<evidence type="ECO:0000313" key="3">
    <source>
        <dbReference type="EMBL" id="VVQ17670.1"/>
    </source>
</evidence>
<feature type="domain" description="ChsH2 C-terminal OB-fold" evidence="1">
    <location>
        <begin position="53"/>
        <end position="110"/>
    </location>
</feature>
<evidence type="ECO:0008006" key="5">
    <source>
        <dbReference type="Google" id="ProtNLM"/>
    </source>
</evidence>
<evidence type="ECO:0000259" key="2">
    <source>
        <dbReference type="Pfam" id="PF12172"/>
    </source>
</evidence>
<feature type="domain" description="ChsH2 rubredoxin-like zinc ribbon" evidence="2">
    <location>
        <begin position="16"/>
        <end position="41"/>
    </location>
</feature>
<dbReference type="PANTHER" id="PTHR34075:SF5">
    <property type="entry name" value="BLR3430 PROTEIN"/>
    <property type="match status" value="1"/>
</dbReference>
<dbReference type="SUPFAM" id="SSF50249">
    <property type="entry name" value="Nucleic acid-binding proteins"/>
    <property type="match status" value="1"/>
</dbReference>
<dbReference type="InterPro" id="IPR002878">
    <property type="entry name" value="ChsH2_C"/>
</dbReference>
<dbReference type="AlphaFoldDB" id="A0A5E7V5W4"/>
<reference evidence="3 4" key="1">
    <citation type="submission" date="2019-09" db="EMBL/GenBank/DDBJ databases">
        <authorList>
            <person name="Chandra G."/>
            <person name="Truman W A."/>
        </authorList>
    </citation>
    <scope>NUCLEOTIDE SEQUENCE [LARGE SCALE GENOMIC DNA]</scope>
    <source>
        <strain evidence="3">PS928</strain>
    </source>
</reference>
<proteinExistence type="predicted"/>
<dbReference type="OrthoDB" id="3182121at2"/>
<accession>A0A5E7V5W4</accession>
<organism evidence="3 4">
    <name type="scientific">Pseudomonas fluorescens</name>
    <dbReference type="NCBI Taxonomy" id="294"/>
    <lineage>
        <taxon>Bacteria</taxon>
        <taxon>Pseudomonadati</taxon>
        <taxon>Pseudomonadota</taxon>
        <taxon>Gammaproteobacteria</taxon>
        <taxon>Pseudomonadales</taxon>
        <taxon>Pseudomonadaceae</taxon>
        <taxon>Pseudomonas</taxon>
    </lineage>
</organism>
<dbReference type="InterPro" id="IPR052513">
    <property type="entry name" value="Thioester_dehydratase-like"/>
</dbReference>
<dbReference type="InterPro" id="IPR022002">
    <property type="entry name" value="ChsH2_Znr"/>
</dbReference>
<dbReference type="InterPro" id="IPR012340">
    <property type="entry name" value="NA-bd_OB-fold"/>
</dbReference>
<protein>
    <recommendedName>
        <fullName evidence="5">DUF35 domain-containing protein</fullName>
    </recommendedName>
</protein>
<dbReference type="Pfam" id="PF01796">
    <property type="entry name" value="OB_ChsH2_C"/>
    <property type="match status" value="1"/>
</dbReference>
<evidence type="ECO:0000259" key="1">
    <source>
        <dbReference type="Pfam" id="PF01796"/>
    </source>
</evidence>
<evidence type="ECO:0000313" key="4">
    <source>
        <dbReference type="Proteomes" id="UP000381378"/>
    </source>
</evidence>
<dbReference type="EMBL" id="CABVJF010000019">
    <property type="protein sequence ID" value="VVQ17670.1"/>
    <property type="molecule type" value="Genomic_DNA"/>
</dbReference>
<gene>
    <name evidence="3" type="ORF">PS928_04564</name>
</gene>
<dbReference type="Proteomes" id="UP000381378">
    <property type="component" value="Unassembled WGS sequence"/>
</dbReference>
<dbReference type="RefSeq" id="WP_138967566.1">
    <property type="nucleotide sequence ID" value="NZ_CABVJF010000019.1"/>
</dbReference>